<dbReference type="InterPro" id="IPR058678">
    <property type="entry name" value="ARM_PUB"/>
</dbReference>
<feature type="domain" description="U-box" evidence="4">
    <location>
        <begin position="60"/>
        <end position="380"/>
    </location>
</feature>
<keyword evidence="1 2" id="KW-0833">Ubl conjugation pathway</keyword>
<evidence type="ECO:0000259" key="4">
    <source>
        <dbReference type="Pfam" id="PF25598"/>
    </source>
</evidence>
<dbReference type="Pfam" id="PF25598">
    <property type="entry name" value="ARM_PUB"/>
    <property type="match status" value="1"/>
</dbReference>
<dbReference type="InterPro" id="IPR011989">
    <property type="entry name" value="ARM-like"/>
</dbReference>
<dbReference type="GO" id="GO:0016567">
    <property type="term" value="P:protein ubiquitination"/>
    <property type="evidence" value="ECO:0007669"/>
    <property type="project" value="UniProtKB-UniRule"/>
</dbReference>
<keyword evidence="5" id="KW-1185">Reference proteome</keyword>
<accession>A0A6J0PA34</accession>
<dbReference type="OrthoDB" id="10064100at2759"/>
<dbReference type="KEGG" id="rsz:108863574"/>
<dbReference type="GeneID" id="108863574"/>
<comment type="function">
    <text evidence="2">Functions as an E3 ubiquitin ligase.</text>
</comment>
<proteinExistence type="predicted"/>
<evidence type="ECO:0000256" key="3">
    <source>
        <dbReference type="SAM" id="MobiDB-lite"/>
    </source>
</evidence>
<dbReference type="Proteomes" id="UP000504610">
    <property type="component" value="Chromosome 5"/>
</dbReference>
<dbReference type="PANTHER" id="PTHR22849:SF139">
    <property type="entry name" value="U-BOX DOMAIN-CONTAINING PROTEIN"/>
    <property type="match status" value="1"/>
</dbReference>
<dbReference type="AlphaFoldDB" id="A0A6J0PA34"/>
<dbReference type="InterPro" id="IPR016024">
    <property type="entry name" value="ARM-type_fold"/>
</dbReference>
<comment type="catalytic activity">
    <reaction evidence="2">
        <text>S-ubiquitinyl-[E2 ubiquitin-conjugating enzyme]-L-cysteine + [acceptor protein]-L-lysine = [E2 ubiquitin-conjugating enzyme]-L-cysteine + N(6)-ubiquitinyl-[acceptor protein]-L-lysine.</text>
        <dbReference type="EC" id="2.3.2.27"/>
    </reaction>
</comment>
<comment type="pathway">
    <text evidence="2">Protein modification; protein ubiquitination.</text>
</comment>
<dbReference type="RefSeq" id="XP_018493541.1">
    <property type="nucleotide sequence ID" value="XM_018638039.2"/>
</dbReference>
<protein>
    <recommendedName>
        <fullName evidence="2 4">U-box domain-containing protein</fullName>
        <ecNumber evidence="2">2.3.2.27</ecNumber>
    </recommendedName>
    <alternativeName>
        <fullName evidence="2">RING-type E3 ubiquitin transferase PUB</fullName>
    </alternativeName>
</protein>
<dbReference type="SUPFAM" id="SSF48371">
    <property type="entry name" value="ARM repeat"/>
    <property type="match status" value="1"/>
</dbReference>
<dbReference type="GO" id="GO:0061630">
    <property type="term" value="F:ubiquitin protein ligase activity"/>
    <property type="evidence" value="ECO:0007669"/>
    <property type="project" value="UniProtKB-UniRule"/>
</dbReference>
<dbReference type="PANTHER" id="PTHR22849">
    <property type="entry name" value="WDSAM1 PROTEIN"/>
    <property type="match status" value="1"/>
</dbReference>
<organism evidence="5 6">
    <name type="scientific">Raphanus sativus</name>
    <name type="common">Radish</name>
    <name type="synonym">Raphanus raphanistrum var. sativus</name>
    <dbReference type="NCBI Taxonomy" id="3726"/>
    <lineage>
        <taxon>Eukaryota</taxon>
        <taxon>Viridiplantae</taxon>
        <taxon>Streptophyta</taxon>
        <taxon>Embryophyta</taxon>
        <taxon>Tracheophyta</taxon>
        <taxon>Spermatophyta</taxon>
        <taxon>Magnoliopsida</taxon>
        <taxon>eudicotyledons</taxon>
        <taxon>Gunneridae</taxon>
        <taxon>Pentapetalae</taxon>
        <taxon>rosids</taxon>
        <taxon>malvids</taxon>
        <taxon>Brassicales</taxon>
        <taxon>Brassicaceae</taxon>
        <taxon>Brassiceae</taxon>
        <taxon>Raphanus</taxon>
    </lineage>
</organism>
<name>A0A6J0PA34_RAPSA</name>
<evidence type="ECO:0000313" key="6">
    <source>
        <dbReference type="RefSeq" id="XP_018493541.1"/>
    </source>
</evidence>
<feature type="region of interest" description="Disordered" evidence="3">
    <location>
        <begin position="1"/>
        <end position="27"/>
    </location>
</feature>
<evidence type="ECO:0000313" key="5">
    <source>
        <dbReference type="Proteomes" id="UP000504610"/>
    </source>
</evidence>
<evidence type="ECO:0000256" key="1">
    <source>
        <dbReference type="ARBA" id="ARBA00022786"/>
    </source>
</evidence>
<dbReference type="InterPro" id="IPR045185">
    <property type="entry name" value="PUB22/23/24-like"/>
</dbReference>
<evidence type="ECO:0000256" key="2">
    <source>
        <dbReference type="RuleBase" id="RU369093"/>
    </source>
</evidence>
<keyword evidence="2" id="KW-0808">Transferase</keyword>
<reference evidence="6" key="2">
    <citation type="submission" date="2025-08" db="UniProtKB">
        <authorList>
            <consortium name="RefSeq"/>
        </authorList>
    </citation>
    <scope>IDENTIFICATION</scope>
    <source>
        <tissue evidence="6">Leaf</tissue>
    </source>
</reference>
<reference evidence="5" key="1">
    <citation type="journal article" date="2019" name="Database">
        <title>The radish genome database (RadishGD): an integrated information resource for radish genomics.</title>
        <authorList>
            <person name="Yu H.J."/>
            <person name="Baek S."/>
            <person name="Lee Y.J."/>
            <person name="Cho A."/>
            <person name="Mun J.H."/>
        </authorList>
    </citation>
    <scope>NUCLEOTIDE SEQUENCE [LARGE SCALE GENOMIC DNA]</scope>
    <source>
        <strain evidence="5">cv. WK10039</strain>
    </source>
</reference>
<dbReference type="EC" id="2.3.2.27" evidence="2"/>
<gene>
    <name evidence="6" type="primary">LOC108863574</name>
</gene>
<sequence length="386" mass="43298">MVLPWRSRGGRREERRHKQLTSGDTSSVVETKVFPTQLRSSRIELVQSPRVLLTPRDAADICRRLENATAREENAECLEIVSRIKNLVRDKSDNGETNKKCLLQNGGVSALTSCFQRFASKREEGHHERLSEEVLSLLTSWLPLSRTEGFSFKMGSTASLNTLVRFMNASDAKTRQNAVFCIREVIATDKRYVYALTDIEGACEGLIKIIKDSVSTSSTKASLMAIYRAISCDNKTTAKFVELGLVALIAEMIVNNNNAEKSVCERCLVVLNAVCDDEQSREDVLRNALIVPLLVKKILRVSDLATQCSVSILWKLWRKNGEDVLVEALQVGAFEKLLVVLQVGCEEKTKERASELLRNLNRCRNEIGNTNCIDSSMHLKNVKKSF</sequence>
<dbReference type="Gene3D" id="1.25.10.10">
    <property type="entry name" value="Leucine-rich Repeat Variant"/>
    <property type="match status" value="1"/>
</dbReference>